<sequence>MRNILFPIFLTLLFAKLYHQASPSIKLIVEKIDVNYNASIVDWNHVLNLLPNDTCYFSANVTFLSKLDTFFFLYSISLMKGKGKYETFFKNGPTNICSSFKNLKGNAIVRTILNSKNFSKKKFPTSCPIEPGFFYIEDFKIDEKLLSFNNFEAKFIVKIELSKKVGTALVNFINLKVYAELKDLEKWEKENKEKLAKLNKTMEN</sequence>
<reference evidence="2 3" key="1">
    <citation type="submission" date="2015-04" db="EMBL/GenBank/DDBJ databases">
        <authorList>
            <person name="Syromyatnikov M.Y."/>
            <person name="Popov V.N."/>
        </authorList>
    </citation>
    <scope>NUCLEOTIDE SEQUENCE [LARGE SCALE GENOMIC DNA]</scope>
</reference>
<dbReference type="EMBL" id="CVRI01000004">
    <property type="protein sequence ID" value="CRK87426.1"/>
    <property type="molecule type" value="Genomic_DNA"/>
</dbReference>
<dbReference type="AlphaFoldDB" id="A0A1J1HIP2"/>
<accession>A0A1J1HIP2</accession>
<name>A0A1J1HIP2_9DIPT</name>
<evidence type="ECO:0000313" key="2">
    <source>
        <dbReference type="EMBL" id="CRK87426.1"/>
    </source>
</evidence>
<keyword evidence="1" id="KW-0732">Signal</keyword>
<keyword evidence="3" id="KW-1185">Reference proteome</keyword>
<proteinExistence type="predicted"/>
<dbReference type="Proteomes" id="UP000183832">
    <property type="component" value="Unassembled WGS sequence"/>
</dbReference>
<dbReference type="InterPro" id="IPR010512">
    <property type="entry name" value="DUF1091"/>
</dbReference>
<feature type="chain" id="PRO_5012091317" evidence="1">
    <location>
        <begin position="22"/>
        <end position="204"/>
    </location>
</feature>
<feature type="signal peptide" evidence="1">
    <location>
        <begin position="1"/>
        <end position="21"/>
    </location>
</feature>
<dbReference type="Pfam" id="PF06477">
    <property type="entry name" value="DUF1091"/>
    <property type="match status" value="1"/>
</dbReference>
<organism evidence="2 3">
    <name type="scientific">Clunio marinus</name>
    <dbReference type="NCBI Taxonomy" id="568069"/>
    <lineage>
        <taxon>Eukaryota</taxon>
        <taxon>Metazoa</taxon>
        <taxon>Ecdysozoa</taxon>
        <taxon>Arthropoda</taxon>
        <taxon>Hexapoda</taxon>
        <taxon>Insecta</taxon>
        <taxon>Pterygota</taxon>
        <taxon>Neoptera</taxon>
        <taxon>Endopterygota</taxon>
        <taxon>Diptera</taxon>
        <taxon>Nematocera</taxon>
        <taxon>Chironomoidea</taxon>
        <taxon>Chironomidae</taxon>
        <taxon>Clunio</taxon>
    </lineage>
</organism>
<evidence type="ECO:0000256" key="1">
    <source>
        <dbReference type="SAM" id="SignalP"/>
    </source>
</evidence>
<evidence type="ECO:0000313" key="3">
    <source>
        <dbReference type="Proteomes" id="UP000183832"/>
    </source>
</evidence>
<protein>
    <submittedName>
        <fullName evidence="2">CLUMA_CG001228, isoform A</fullName>
    </submittedName>
</protein>
<gene>
    <name evidence="2" type="ORF">CLUMA_CG001228</name>
</gene>
<dbReference type="OrthoDB" id="7737395at2759"/>